<dbReference type="InterPro" id="IPR049387">
    <property type="entry name" value="UFSP2-like_2nd"/>
</dbReference>
<comment type="caution">
    <text evidence="9">The sequence shown here is derived from an EMBL/GenBank/DDBJ whole genome shotgun (WGS) entry which is preliminary data.</text>
</comment>
<feature type="domain" description="UFSP1/2/DUB catalytic" evidence="6">
    <location>
        <begin position="454"/>
        <end position="644"/>
    </location>
</feature>
<evidence type="ECO:0000313" key="8">
    <source>
        <dbReference type="EMBL" id="GMN56864.1"/>
    </source>
</evidence>
<comment type="similarity">
    <text evidence="1">Belongs to the peptidase C78 family.</text>
</comment>
<dbReference type="AlphaFoldDB" id="A0AA88IYX9"/>
<feature type="domain" description="UFSP2 second" evidence="7">
    <location>
        <begin position="279"/>
        <end position="421"/>
    </location>
</feature>
<dbReference type="Pfam" id="PF07910">
    <property type="entry name" value="Peptidase_C78"/>
    <property type="match status" value="1"/>
</dbReference>
<dbReference type="InterPro" id="IPR038765">
    <property type="entry name" value="Papain-like_cys_pep_sf"/>
</dbReference>
<sequence>MADEKEHRTVRVLCPKLVLHKHEPGLQWLIGSPFLPPLTVISTVKCILTDSSSSPDYAKESVSPIRAEDLRTLLPKGFDVAGALIVAKSDVEKNAANAIDSARRLRQILSDSGGSDRREALGVVVDAESGEVHFFASKSVKSTSLELVDSIVYVDRPEKYLWERGCLLRCELPIKLSIYYPVENSSDAEKMLQRATGAVIAKLKDPKVAYMVETVGKTSAEVPHPVVLRGSELDFSVGFSHIKPSNEAGQESDAKLVLCEHFCVNDKSGSPVYSAEDADKIQVSVLINSSEKSPKSAAPVAEYFPALEEARFLTVEFKLQVLSYATKDLPLMFAVSKLAVPGLIDQLNVMKNAILPNLLLQHSQLRPYHFSPPGVLHPITVIYELNYGETELKQVEVRKSLHLRLGLPLDRPLLRIANALDMFTTDGVKSVHKGSSLLKDVHIGIPSSGVSGGTVSLFQGSYEYFHYMQDAFNDSGWGCAYRSLQTIISWFRLQHYTSIEVPSHREIQQILVEIGDKDPSFIGSREWIGAIELSFVLDKLLGVSCKVINVRSGAELPEKCRELALHFENQGTPIMIGGGVLAYTLLGVDYNEVNGDCAFLILDPHYTGNDEHKKIINGGWCGWKKAVDSKGKNFFLHDKFYNLLLPQRPDMV</sequence>
<dbReference type="Gramene" id="FCD_00013098-RA">
    <property type="protein sequence ID" value="FCD_00013098-RA:cds"/>
    <property type="gene ID" value="FCD_00013098"/>
</dbReference>
<dbReference type="Gene3D" id="3.90.70.130">
    <property type="match status" value="1"/>
</dbReference>
<dbReference type="Pfam" id="PF20908">
    <property type="entry name" value="UfSP2_N"/>
    <property type="match status" value="1"/>
</dbReference>
<evidence type="ECO:0000256" key="3">
    <source>
        <dbReference type="ARBA" id="ARBA00022786"/>
    </source>
</evidence>
<dbReference type="EMBL" id="BTGU01000066">
    <property type="protein sequence ID" value="GMN56864.1"/>
    <property type="molecule type" value="Genomic_DNA"/>
</dbReference>
<evidence type="ECO:0000256" key="2">
    <source>
        <dbReference type="ARBA" id="ARBA00022670"/>
    </source>
</evidence>
<dbReference type="GO" id="GO:0071567">
    <property type="term" value="F:deUFMylase activity"/>
    <property type="evidence" value="ECO:0007669"/>
    <property type="project" value="TreeGrafter"/>
</dbReference>
<gene>
    <name evidence="8" type="ORF">TIFTF001_025981</name>
    <name evidence="9" type="ORF">TIFTF001_027669</name>
</gene>
<keyword evidence="4" id="KW-0378">Hydrolase</keyword>
<name>A0AA88IYX9_FICCA</name>
<evidence type="ECO:0000313" key="9">
    <source>
        <dbReference type="EMBL" id="GMN58564.1"/>
    </source>
</evidence>
<dbReference type="SUPFAM" id="SSF54001">
    <property type="entry name" value="Cysteine proteinases"/>
    <property type="match status" value="1"/>
</dbReference>
<protein>
    <recommendedName>
        <fullName evidence="11">Ufm1-specific protease</fullName>
    </recommendedName>
</protein>
<keyword evidence="10" id="KW-1185">Reference proteome</keyword>
<keyword evidence="3" id="KW-0833">Ubl conjugation pathway</keyword>
<evidence type="ECO:0000259" key="6">
    <source>
        <dbReference type="Pfam" id="PF07910"/>
    </source>
</evidence>
<dbReference type="GO" id="GO:0006508">
    <property type="term" value="P:proteolysis"/>
    <property type="evidence" value="ECO:0007669"/>
    <property type="project" value="UniProtKB-KW"/>
</dbReference>
<proteinExistence type="inferred from homology"/>
<evidence type="ECO:0000256" key="1">
    <source>
        <dbReference type="ARBA" id="ARBA00008552"/>
    </source>
</evidence>
<evidence type="ECO:0000256" key="5">
    <source>
        <dbReference type="ARBA" id="ARBA00022807"/>
    </source>
</evidence>
<evidence type="ECO:0000313" key="10">
    <source>
        <dbReference type="Proteomes" id="UP001187192"/>
    </source>
</evidence>
<evidence type="ECO:0000256" key="4">
    <source>
        <dbReference type="ARBA" id="ARBA00022801"/>
    </source>
</evidence>
<dbReference type="InterPro" id="IPR012462">
    <property type="entry name" value="UFSP1/2_DUB_cat"/>
</dbReference>
<reference evidence="9" key="1">
    <citation type="submission" date="2023-07" db="EMBL/GenBank/DDBJ databases">
        <title>draft genome sequence of fig (Ficus carica).</title>
        <authorList>
            <person name="Takahashi T."/>
            <person name="Nishimura K."/>
        </authorList>
    </citation>
    <scope>NUCLEOTIDE SEQUENCE</scope>
</reference>
<dbReference type="PANTHER" id="PTHR48153">
    <property type="entry name" value="UFM1-SPECIFIC PROTEASE 2"/>
    <property type="match status" value="1"/>
</dbReference>
<dbReference type="PANTHER" id="PTHR48153:SF2">
    <property type="entry name" value="UFM1-SPECIFIC PROTEASE 2"/>
    <property type="match status" value="1"/>
</dbReference>
<keyword evidence="5" id="KW-0788">Thiol protease</keyword>
<organism evidence="9 10">
    <name type="scientific">Ficus carica</name>
    <name type="common">Common fig</name>
    <dbReference type="NCBI Taxonomy" id="3494"/>
    <lineage>
        <taxon>Eukaryota</taxon>
        <taxon>Viridiplantae</taxon>
        <taxon>Streptophyta</taxon>
        <taxon>Embryophyta</taxon>
        <taxon>Tracheophyta</taxon>
        <taxon>Spermatophyta</taxon>
        <taxon>Magnoliopsida</taxon>
        <taxon>eudicotyledons</taxon>
        <taxon>Gunneridae</taxon>
        <taxon>Pentapetalae</taxon>
        <taxon>rosids</taxon>
        <taxon>fabids</taxon>
        <taxon>Rosales</taxon>
        <taxon>Moraceae</taxon>
        <taxon>Ficeae</taxon>
        <taxon>Ficus</taxon>
    </lineage>
</organism>
<dbReference type="Proteomes" id="UP001187192">
    <property type="component" value="Unassembled WGS sequence"/>
</dbReference>
<evidence type="ECO:0008006" key="11">
    <source>
        <dbReference type="Google" id="ProtNLM"/>
    </source>
</evidence>
<evidence type="ECO:0000259" key="7">
    <source>
        <dbReference type="Pfam" id="PF20908"/>
    </source>
</evidence>
<accession>A0AA88IYX9</accession>
<keyword evidence="2" id="KW-0645">Protease</keyword>
<dbReference type="EMBL" id="BTGU01000079">
    <property type="protein sequence ID" value="GMN58564.1"/>
    <property type="molecule type" value="Genomic_DNA"/>
</dbReference>